<evidence type="ECO:0000313" key="4">
    <source>
        <dbReference type="Proteomes" id="UP000192434"/>
    </source>
</evidence>
<dbReference type="Pfam" id="PF05901">
    <property type="entry name" value="Excalibur"/>
    <property type="match status" value="1"/>
</dbReference>
<accession>A0A1X0J7U6</accession>
<sequence>MPRGDPDYAPWLDGDGDGIACEKPRRR</sequence>
<reference evidence="3 4" key="1">
    <citation type="submission" date="2016-12" db="EMBL/GenBank/DDBJ databases">
        <title>The new phylogeny of genus Mycobacterium.</title>
        <authorList>
            <person name="Tortoli E."/>
            <person name="Trovato A."/>
            <person name="Cirillo D.M."/>
        </authorList>
    </citation>
    <scope>NUCLEOTIDE SEQUENCE [LARGE SCALE GENOMIC DNA]</scope>
    <source>
        <strain evidence="3 4">CCUG 66554</strain>
    </source>
</reference>
<name>A0A1X0J7U6_9MYCO</name>
<dbReference type="AlphaFoldDB" id="A0A1X0J7U6"/>
<evidence type="ECO:0000259" key="2">
    <source>
        <dbReference type="Pfam" id="PF05901"/>
    </source>
</evidence>
<protein>
    <recommendedName>
        <fullName evidence="2">Excalibur calcium-binding domain-containing protein</fullName>
    </recommendedName>
</protein>
<feature type="region of interest" description="Disordered" evidence="1">
    <location>
        <begin position="1"/>
        <end position="27"/>
    </location>
</feature>
<evidence type="ECO:0000313" key="3">
    <source>
        <dbReference type="EMBL" id="ORB58480.1"/>
    </source>
</evidence>
<comment type="caution">
    <text evidence="3">The sequence shown here is derived from an EMBL/GenBank/DDBJ whole genome shotgun (WGS) entry which is preliminary data.</text>
</comment>
<organism evidence="3 4">
    <name type="scientific">Mycobacteroides saopaulense</name>
    <dbReference type="NCBI Taxonomy" id="1578165"/>
    <lineage>
        <taxon>Bacteria</taxon>
        <taxon>Bacillati</taxon>
        <taxon>Actinomycetota</taxon>
        <taxon>Actinomycetes</taxon>
        <taxon>Mycobacteriales</taxon>
        <taxon>Mycobacteriaceae</taxon>
        <taxon>Mycobacteroides</taxon>
    </lineage>
</organism>
<dbReference type="InterPro" id="IPR008613">
    <property type="entry name" value="Excalibur_Ca-bd_domain"/>
</dbReference>
<gene>
    <name evidence="3" type="ORF">BST43_10605</name>
</gene>
<dbReference type="Proteomes" id="UP000192434">
    <property type="component" value="Unassembled WGS sequence"/>
</dbReference>
<feature type="domain" description="Excalibur calcium-binding" evidence="2">
    <location>
        <begin position="1"/>
        <end position="22"/>
    </location>
</feature>
<proteinExistence type="predicted"/>
<dbReference type="EMBL" id="MVII01000011">
    <property type="protein sequence ID" value="ORB58480.1"/>
    <property type="molecule type" value="Genomic_DNA"/>
</dbReference>
<evidence type="ECO:0000256" key="1">
    <source>
        <dbReference type="SAM" id="MobiDB-lite"/>
    </source>
</evidence>